<keyword evidence="2" id="KW-1185">Reference proteome</keyword>
<proteinExistence type="predicted"/>
<reference evidence="2" key="1">
    <citation type="submission" date="2016-10" db="EMBL/GenBank/DDBJ databases">
        <authorList>
            <person name="Varghese N."/>
            <person name="Submissions S."/>
        </authorList>
    </citation>
    <scope>NUCLEOTIDE SEQUENCE [LARGE SCALE GENOMIC DNA]</scope>
    <source>
        <strain evidence="2">DSM 19326</strain>
    </source>
</reference>
<evidence type="ECO:0000313" key="1">
    <source>
        <dbReference type="EMBL" id="SEH93989.1"/>
    </source>
</evidence>
<accession>A0A1H6M8J2</accession>
<evidence type="ECO:0000313" key="2">
    <source>
        <dbReference type="Proteomes" id="UP000198555"/>
    </source>
</evidence>
<sequence>MKWLVSAFIICFSMLHAQDYDIVRKNYQKAVSDKKICKEMLNHFENKNNTGLDLAYEGAFQVIWAKHAIDPFEKLTIFRKGKKNLDKAVKQNPNLIETRFLRYSIQKESPAFLGYKSNIDEDKMLLNRNIKDVDDIILKQMIIDILKS</sequence>
<dbReference type="RefSeq" id="WP_143036791.1">
    <property type="nucleotide sequence ID" value="NZ_FNWX01000057.1"/>
</dbReference>
<dbReference type="EMBL" id="FNWX01000057">
    <property type="protein sequence ID" value="SEH93989.1"/>
    <property type="molecule type" value="Genomic_DNA"/>
</dbReference>
<dbReference type="AlphaFoldDB" id="A0A1H6M8J2"/>
<gene>
    <name evidence="1" type="ORF">SAMN05421793_15714</name>
</gene>
<name>A0A1H6M8J2_9FLAO</name>
<dbReference type="STRING" id="420404.SAMN05421793_15714"/>
<dbReference type="Proteomes" id="UP000198555">
    <property type="component" value="Unassembled WGS sequence"/>
</dbReference>
<organism evidence="1 2">
    <name type="scientific">Epilithonimonas hominis</name>
    <dbReference type="NCBI Taxonomy" id="420404"/>
    <lineage>
        <taxon>Bacteria</taxon>
        <taxon>Pseudomonadati</taxon>
        <taxon>Bacteroidota</taxon>
        <taxon>Flavobacteriia</taxon>
        <taxon>Flavobacteriales</taxon>
        <taxon>Weeksellaceae</taxon>
        <taxon>Chryseobacterium group</taxon>
        <taxon>Epilithonimonas</taxon>
    </lineage>
</organism>
<protein>
    <submittedName>
        <fullName evidence="1">Uncharacterized protein</fullName>
    </submittedName>
</protein>